<dbReference type="GO" id="GO:0003677">
    <property type="term" value="F:DNA binding"/>
    <property type="evidence" value="ECO:0007669"/>
    <property type="project" value="UniProtKB-KW"/>
</dbReference>
<dbReference type="CDD" id="cd00130">
    <property type="entry name" value="PAS"/>
    <property type="match status" value="1"/>
</dbReference>
<dbReference type="Pfam" id="PF13426">
    <property type="entry name" value="PAS_9"/>
    <property type="match status" value="1"/>
</dbReference>
<dbReference type="SUPFAM" id="SSF46894">
    <property type="entry name" value="C-terminal effector domain of the bipartite response regulators"/>
    <property type="match status" value="1"/>
</dbReference>
<dbReference type="AlphaFoldDB" id="A0A2U8H6B5"/>
<dbReference type="SMART" id="SM00091">
    <property type="entry name" value="PAS"/>
    <property type="match status" value="1"/>
</dbReference>
<dbReference type="Gene3D" id="1.10.10.10">
    <property type="entry name" value="Winged helix-like DNA-binding domain superfamily/Winged helix DNA-binding domain"/>
    <property type="match status" value="1"/>
</dbReference>
<reference evidence="6 7" key="1">
    <citation type="submission" date="2017-06" db="EMBL/GenBank/DDBJ databases">
        <title>Azoarcus sp. TSNA42 complete genome sequence.</title>
        <authorList>
            <person name="Woo J.-H."/>
            <person name="Kim H.-S."/>
        </authorList>
    </citation>
    <scope>NUCLEOTIDE SEQUENCE [LARGE SCALE GENOMIC DNA]</scope>
    <source>
        <strain evidence="6 7">TSNA42</strain>
    </source>
</reference>
<evidence type="ECO:0000259" key="4">
    <source>
        <dbReference type="PROSITE" id="PS50043"/>
    </source>
</evidence>
<accession>A0A2U8H6B5</accession>
<proteinExistence type="predicted"/>
<evidence type="ECO:0000256" key="1">
    <source>
        <dbReference type="ARBA" id="ARBA00023015"/>
    </source>
</evidence>
<dbReference type="Proteomes" id="UP000244902">
    <property type="component" value="Chromosome"/>
</dbReference>
<keyword evidence="2" id="KW-0238">DNA-binding</keyword>
<dbReference type="InterPro" id="IPR016032">
    <property type="entry name" value="Sig_transdc_resp-reg_C-effctor"/>
</dbReference>
<dbReference type="PANTHER" id="PTHR44688">
    <property type="entry name" value="DNA-BINDING TRANSCRIPTIONAL ACTIVATOR DEVR_DOSR"/>
    <property type="match status" value="1"/>
</dbReference>
<organism evidence="6 7">
    <name type="scientific">Parazoarcus communis</name>
    <dbReference type="NCBI Taxonomy" id="41977"/>
    <lineage>
        <taxon>Bacteria</taxon>
        <taxon>Pseudomonadati</taxon>
        <taxon>Pseudomonadota</taxon>
        <taxon>Betaproteobacteria</taxon>
        <taxon>Rhodocyclales</taxon>
        <taxon>Zoogloeaceae</taxon>
        <taxon>Parazoarcus</taxon>
    </lineage>
</organism>
<dbReference type="NCBIfam" id="TIGR00229">
    <property type="entry name" value="sensory_box"/>
    <property type="match status" value="1"/>
</dbReference>
<dbReference type="GO" id="GO:0006355">
    <property type="term" value="P:regulation of DNA-templated transcription"/>
    <property type="evidence" value="ECO:0007669"/>
    <property type="project" value="InterPro"/>
</dbReference>
<evidence type="ECO:0000259" key="5">
    <source>
        <dbReference type="PROSITE" id="PS50112"/>
    </source>
</evidence>
<sequence>MTGPHDVQLTHDDLQLAFDLAPVGLCVSRNRVIQRCNEAFAAMFGYQPSELAGRPLASLYPSEQEGKRIGEQAYPVLRAEGCYSDERIMRQRDGALFWCHVSGQSLNKDNPYNCAVWMFEDISRRRPVTAELTAREREIAKFLSVGETSKEIARHLAISPRTVEAHRARLMRKLQVRTHTEMIARLVGLC</sequence>
<evidence type="ECO:0000313" key="7">
    <source>
        <dbReference type="Proteomes" id="UP000244902"/>
    </source>
</evidence>
<dbReference type="PROSITE" id="PS00622">
    <property type="entry name" value="HTH_LUXR_1"/>
    <property type="match status" value="1"/>
</dbReference>
<dbReference type="PROSITE" id="PS50043">
    <property type="entry name" value="HTH_LUXR_2"/>
    <property type="match status" value="1"/>
</dbReference>
<dbReference type="InterPro" id="IPR035965">
    <property type="entry name" value="PAS-like_dom_sf"/>
</dbReference>
<keyword evidence="3" id="KW-0804">Transcription</keyword>
<dbReference type="PANTHER" id="PTHR44688:SF16">
    <property type="entry name" value="DNA-BINDING TRANSCRIPTIONAL ACTIVATOR DEVR_DOSR"/>
    <property type="match status" value="1"/>
</dbReference>
<dbReference type="SMART" id="SM00421">
    <property type="entry name" value="HTH_LUXR"/>
    <property type="match status" value="1"/>
</dbReference>
<keyword evidence="1" id="KW-0805">Transcription regulation</keyword>
<dbReference type="InterPro" id="IPR000014">
    <property type="entry name" value="PAS"/>
</dbReference>
<dbReference type="SUPFAM" id="SSF55785">
    <property type="entry name" value="PYP-like sensor domain (PAS domain)"/>
    <property type="match status" value="1"/>
</dbReference>
<dbReference type="Gene3D" id="3.30.450.20">
    <property type="entry name" value="PAS domain"/>
    <property type="match status" value="1"/>
</dbReference>
<dbReference type="InterPro" id="IPR000792">
    <property type="entry name" value="Tscrpt_reg_LuxR_C"/>
</dbReference>
<protein>
    <submittedName>
        <fullName evidence="6">Helix-turn-helix transcriptional regulator</fullName>
    </submittedName>
</protein>
<evidence type="ECO:0000313" key="6">
    <source>
        <dbReference type="EMBL" id="AWI81100.1"/>
    </source>
</evidence>
<dbReference type="OrthoDB" id="8533716at2"/>
<feature type="domain" description="PAS" evidence="5">
    <location>
        <begin position="37"/>
        <end position="65"/>
    </location>
</feature>
<feature type="domain" description="HTH luxR-type" evidence="4">
    <location>
        <begin position="125"/>
        <end position="190"/>
    </location>
</feature>
<dbReference type="InterPro" id="IPR036388">
    <property type="entry name" value="WH-like_DNA-bd_sf"/>
</dbReference>
<dbReference type="CDD" id="cd06170">
    <property type="entry name" value="LuxR_C_like"/>
    <property type="match status" value="1"/>
</dbReference>
<dbReference type="PROSITE" id="PS50112">
    <property type="entry name" value="PAS"/>
    <property type="match status" value="1"/>
</dbReference>
<dbReference type="Pfam" id="PF00196">
    <property type="entry name" value="GerE"/>
    <property type="match status" value="1"/>
</dbReference>
<evidence type="ECO:0000256" key="3">
    <source>
        <dbReference type="ARBA" id="ARBA00023163"/>
    </source>
</evidence>
<gene>
    <name evidence="6" type="ORF">CEW87_18075</name>
</gene>
<dbReference type="PRINTS" id="PR00038">
    <property type="entry name" value="HTHLUXR"/>
</dbReference>
<name>A0A2U8H6B5_9RHOO</name>
<evidence type="ECO:0000256" key="2">
    <source>
        <dbReference type="ARBA" id="ARBA00023125"/>
    </source>
</evidence>
<dbReference type="EMBL" id="CP022188">
    <property type="protein sequence ID" value="AWI81100.1"/>
    <property type="molecule type" value="Genomic_DNA"/>
</dbReference>